<keyword evidence="1" id="KW-0472">Membrane</keyword>
<reference evidence="2 3" key="1">
    <citation type="journal article" date="2015" name="Fungal Genet. Biol.">
        <title>Evolution of novel wood decay mechanisms in Agaricales revealed by the genome sequences of Fistulina hepatica and Cylindrobasidium torrendii.</title>
        <authorList>
            <person name="Floudas D."/>
            <person name="Held B.W."/>
            <person name="Riley R."/>
            <person name="Nagy L.G."/>
            <person name="Koehler G."/>
            <person name="Ransdell A.S."/>
            <person name="Younus H."/>
            <person name="Chow J."/>
            <person name="Chiniquy J."/>
            <person name="Lipzen A."/>
            <person name="Tritt A."/>
            <person name="Sun H."/>
            <person name="Haridas S."/>
            <person name="LaButti K."/>
            <person name="Ohm R.A."/>
            <person name="Kues U."/>
            <person name="Blanchette R.A."/>
            <person name="Grigoriev I.V."/>
            <person name="Minto R.E."/>
            <person name="Hibbett D.S."/>
        </authorList>
    </citation>
    <scope>NUCLEOTIDE SEQUENCE [LARGE SCALE GENOMIC DNA]</scope>
    <source>
        <strain evidence="2 3">ATCC 64428</strain>
    </source>
</reference>
<evidence type="ECO:0000256" key="1">
    <source>
        <dbReference type="SAM" id="Phobius"/>
    </source>
</evidence>
<feature type="transmembrane region" description="Helical" evidence="1">
    <location>
        <begin position="263"/>
        <end position="282"/>
    </location>
</feature>
<evidence type="ECO:0000313" key="3">
    <source>
        <dbReference type="Proteomes" id="UP000054144"/>
    </source>
</evidence>
<gene>
    <name evidence="2" type="ORF">FISHEDRAFT_63306</name>
</gene>
<sequence>MVSAATALNHQWRSPNDVLSVVMLIGGDIIQRAIAQLAGPHLVPVAFSFGWVAYAFSALMAAFGDGRLMPPTDCPSIVVNAHTGFARNNDSWVLGRILRDLEHIHKSKHKSKDLTIQVYNALPHGCHPRLRDDGVRLSGLAVIIVQLGIAAIPWALQGDWIMFLETGAGTILALVSGALPQWKREKWACRELKGKKKSIALLKGNGGHLVIVVVDDEGVGLNLEDLAAARVECDRWTREILCLLCLLWLVLLINVAGLQVDAWYLMAIGMLGMIQNVVAAGARRSPEQFRIPLELQEEISCSGVMKTLQALERRYSDAGYSLLKQFFPGDLRDDEKEWWNNRSQHAQEFREREVTPDAGKENCEVKHEVARRDEGHILNKV</sequence>
<name>A0A0D7AQM5_9AGAR</name>
<evidence type="ECO:0000313" key="2">
    <source>
        <dbReference type="EMBL" id="KIY53631.1"/>
    </source>
</evidence>
<dbReference type="AlphaFoldDB" id="A0A0D7AQM5"/>
<feature type="transmembrane region" description="Helical" evidence="1">
    <location>
        <begin position="240"/>
        <end position="257"/>
    </location>
</feature>
<feature type="transmembrane region" description="Helical" evidence="1">
    <location>
        <begin position="160"/>
        <end position="180"/>
    </location>
</feature>
<organism evidence="2 3">
    <name type="scientific">Fistulina hepatica ATCC 64428</name>
    <dbReference type="NCBI Taxonomy" id="1128425"/>
    <lineage>
        <taxon>Eukaryota</taxon>
        <taxon>Fungi</taxon>
        <taxon>Dikarya</taxon>
        <taxon>Basidiomycota</taxon>
        <taxon>Agaricomycotina</taxon>
        <taxon>Agaricomycetes</taxon>
        <taxon>Agaricomycetidae</taxon>
        <taxon>Agaricales</taxon>
        <taxon>Fistulinaceae</taxon>
        <taxon>Fistulina</taxon>
    </lineage>
</organism>
<dbReference type="EMBL" id="KN881603">
    <property type="protein sequence ID" value="KIY53631.1"/>
    <property type="molecule type" value="Genomic_DNA"/>
</dbReference>
<keyword evidence="1" id="KW-1133">Transmembrane helix</keyword>
<keyword evidence="3" id="KW-1185">Reference proteome</keyword>
<accession>A0A0D7AQM5</accession>
<feature type="transmembrane region" description="Helical" evidence="1">
    <location>
        <begin position="42"/>
        <end position="63"/>
    </location>
</feature>
<proteinExistence type="predicted"/>
<feature type="transmembrane region" description="Helical" evidence="1">
    <location>
        <begin position="137"/>
        <end position="154"/>
    </location>
</feature>
<dbReference type="Proteomes" id="UP000054144">
    <property type="component" value="Unassembled WGS sequence"/>
</dbReference>
<keyword evidence="1" id="KW-0812">Transmembrane</keyword>
<protein>
    <submittedName>
        <fullName evidence="2">Uncharacterized protein</fullName>
    </submittedName>
</protein>
<dbReference type="OrthoDB" id="1937642at2759"/>